<dbReference type="VEuPathDB" id="FungiDB:M_BR32_EuGene_00041261"/>
<accession>A0A4P7NH12</accession>
<protein>
    <submittedName>
        <fullName evidence="1">Uncharacterized protein</fullName>
    </submittedName>
</protein>
<name>A0A4P7NH12_PYROR</name>
<sequence length="86" mass="9340">MWRAFMAECPSLPSLGGDEQKLVDIFITDAEWETISVWAGHGVSLDIVCSFAGDEDFGPRDYDGKRGNVVAGIIQLLGCESSFTLP</sequence>
<evidence type="ECO:0000313" key="2">
    <source>
        <dbReference type="Proteomes" id="UP000294847"/>
    </source>
</evidence>
<proteinExistence type="predicted"/>
<evidence type="ECO:0000313" key="1">
    <source>
        <dbReference type="EMBL" id="QBZ61265.1"/>
    </source>
</evidence>
<dbReference type="Proteomes" id="UP000294847">
    <property type="component" value="Chromosome 4"/>
</dbReference>
<organism evidence="1 2">
    <name type="scientific">Pyricularia oryzae</name>
    <name type="common">Rice blast fungus</name>
    <name type="synonym">Magnaporthe oryzae</name>
    <dbReference type="NCBI Taxonomy" id="318829"/>
    <lineage>
        <taxon>Eukaryota</taxon>
        <taxon>Fungi</taxon>
        <taxon>Dikarya</taxon>
        <taxon>Ascomycota</taxon>
        <taxon>Pezizomycotina</taxon>
        <taxon>Sordariomycetes</taxon>
        <taxon>Sordariomycetidae</taxon>
        <taxon>Magnaporthales</taxon>
        <taxon>Pyriculariaceae</taxon>
        <taxon>Pyricularia</taxon>
    </lineage>
</organism>
<dbReference type="EMBL" id="CP034207">
    <property type="protein sequence ID" value="QBZ61265.1"/>
    <property type="molecule type" value="Genomic_DNA"/>
</dbReference>
<dbReference type="AlphaFoldDB" id="A0A4P7NH12"/>
<gene>
    <name evidence="1" type="ORF">PoMZ_08213</name>
</gene>
<reference evidence="1 2" key="1">
    <citation type="journal article" date="2019" name="Mol. Biol. Evol.">
        <title>Blast fungal genomes show frequent chromosomal changes, gene gains and losses, and effector gene turnover.</title>
        <authorList>
            <person name="Gomez Luciano L.B."/>
            <person name="Jason Tsai I."/>
            <person name="Chuma I."/>
            <person name="Tosa Y."/>
            <person name="Chen Y.H."/>
            <person name="Li J.Y."/>
            <person name="Li M.Y."/>
            <person name="Jade Lu M.Y."/>
            <person name="Nakayashiki H."/>
            <person name="Li W.H."/>
        </authorList>
    </citation>
    <scope>NUCLEOTIDE SEQUENCE [LARGE SCALE GENOMIC DNA]</scope>
    <source>
        <strain evidence="1">MZ5-1-6</strain>
    </source>
</reference>